<dbReference type="GO" id="GO:0006508">
    <property type="term" value="P:proteolysis"/>
    <property type="evidence" value="ECO:0007669"/>
    <property type="project" value="UniProtKB-KW"/>
</dbReference>
<protein>
    <submittedName>
        <fullName evidence="8">OLC1v1009025C1</fullName>
    </submittedName>
</protein>
<feature type="binding site" evidence="6">
    <location>
        <position position="123"/>
    </location>
    <ligand>
        <name>Ca(2+)</name>
        <dbReference type="ChEBI" id="CHEBI:29108"/>
        <label>3</label>
    </ligand>
</feature>
<evidence type="ECO:0000313" key="8">
    <source>
        <dbReference type="EMBL" id="CAI9109240.1"/>
    </source>
</evidence>
<dbReference type="PANTHER" id="PTHR10201:SF321">
    <property type="entry name" value="METALLOENDOPROTEINASE 4-MMP"/>
    <property type="match status" value="1"/>
</dbReference>
<dbReference type="Gene3D" id="3.40.390.10">
    <property type="entry name" value="Collagenase (Catalytic Domain)"/>
    <property type="match status" value="1"/>
</dbReference>
<dbReference type="PRINTS" id="PR00138">
    <property type="entry name" value="MATRIXIN"/>
</dbReference>
<dbReference type="InterPro" id="IPR021190">
    <property type="entry name" value="Pept_M10A"/>
</dbReference>
<feature type="binding site" evidence="6">
    <location>
        <position position="117"/>
    </location>
    <ligand>
        <name>Zn(2+)</name>
        <dbReference type="ChEBI" id="CHEBI:29105"/>
        <label>1</label>
    </ligand>
</feature>
<evidence type="ECO:0000256" key="1">
    <source>
        <dbReference type="ARBA" id="ARBA00022670"/>
    </source>
</evidence>
<feature type="binding site" evidence="6">
    <location>
        <position position="186"/>
    </location>
    <ligand>
        <name>Zn(2+)</name>
        <dbReference type="ChEBI" id="CHEBI:29105"/>
        <label>2</label>
        <note>catalytic</note>
    </ligand>
</feature>
<feature type="binding site" evidence="6">
    <location>
        <position position="115"/>
    </location>
    <ligand>
        <name>Zn(2+)</name>
        <dbReference type="ChEBI" id="CHEBI:29105"/>
        <label>1</label>
    </ligand>
</feature>
<feature type="active site" evidence="5">
    <location>
        <position position="169"/>
    </location>
</feature>
<dbReference type="AlphaFoldDB" id="A0AAV1DQE6"/>
<keyword evidence="9" id="KW-1185">Reference proteome</keyword>
<dbReference type="GO" id="GO:0031012">
    <property type="term" value="C:extracellular matrix"/>
    <property type="evidence" value="ECO:0007669"/>
    <property type="project" value="InterPro"/>
</dbReference>
<dbReference type="SMART" id="SM00235">
    <property type="entry name" value="ZnMc"/>
    <property type="match status" value="1"/>
</dbReference>
<comment type="cofactor">
    <cofactor evidence="6">
        <name>Zn(2+)</name>
        <dbReference type="ChEBI" id="CHEBI:29105"/>
    </cofactor>
    <text evidence="6">Binds 2 Zn(2+) ions per subunit.</text>
</comment>
<comment type="cofactor">
    <cofactor evidence="6">
        <name>Ca(2+)</name>
        <dbReference type="ChEBI" id="CHEBI:29108"/>
    </cofactor>
    <text evidence="6">Can bind about 5 Ca(2+) ions per subunit.</text>
</comment>
<feature type="binding site" evidence="6">
    <location>
        <position position="142"/>
    </location>
    <ligand>
        <name>Ca(2+)</name>
        <dbReference type="ChEBI" id="CHEBI:29108"/>
        <label>3</label>
    </ligand>
</feature>
<proteinExistence type="predicted"/>
<feature type="binding site" evidence="6">
    <location>
        <position position="172"/>
    </location>
    <ligand>
        <name>Zn(2+)</name>
        <dbReference type="ChEBI" id="CHEBI:29105"/>
        <label>2</label>
        <note>catalytic</note>
    </ligand>
</feature>
<keyword evidence="6" id="KW-0106">Calcium</keyword>
<dbReference type="InterPro" id="IPR024079">
    <property type="entry name" value="MetalloPept_cat_dom_sf"/>
</dbReference>
<dbReference type="GO" id="GO:0030574">
    <property type="term" value="P:collagen catabolic process"/>
    <property type="evidence" value="ECO:0007669"/>
    <property type="project" value="TreeGrafter"/>
</dbReference>
<keyword evidence="2 6" id="KW-0479">Metal-binding</keyword>
<keyword evidence="1" id="KW-0645">Protease</keyword>
<evidence type="ECO:0000256" key="6">
    <source>
        <dbReference type="PIRSR" id="PIRSR621190-2"/>
    </source>
</evidence>
<feature type="binding site" evidence="6">
    <location>
        <position position="105"/>
    </location>
    <ligand>
        <name>Ca(2+)</name>
        <dbReference type="ChEBI" id="CHEBI:29108"/>
        <label>2</label>
    </ligand>
</feature>
<evidence type="ECO:0000256" key="5">
    <source>
        <dbReference type="PIRSR" id="PIRSR621190-1"/>
    </source>
</evidence>
<accession>A0AAV1DQE6</accession>
<evidence type="ECO:0000256" key="4">
    <source>
        <dbReference type="ARBA" id="ARBA00022833"/>
    </source>
</evidence>
<feature type="binding site" evidence="6">
    <location>
        <position position="178"/>
    </location>
    <ligand>
        <name>Zn(2+)</name>
        <dbReference type="ChEBI" id="CHEBI:29105"/>
        <label>2</label>
        <note>catalytic</note>
    </ligand>
</feature>
<evidence type="ECO:0000259" key="7">
    <source>
        <dbReference type="SMART" id="SM00235"/>
    </source>
</evidence>
<dbReference type="GO" id="GO:0004222">
    <property type="term" value="F:metalloendopeptidase activity"/>
    <property type="evidence" value="ECO:0007669"/>
    <property type="project" value="InterPro"/>
</dbReference>
<evidence type="ECO:0000313" key="9">
    <source>
        <dbReference type="Proteomes" id="UP001161247"/>
    </source>
</evidence>
<name>A0AAV1DQE6_OLDCO</name>
<keyword evidence="4 6" id="KW-0862">Zinc</keyword>
<dbReference type="Pfam" id="PF00413">
    <property type="entry name" value="Peptidase_M10"/>
    <property type="match status" value="1"/>
</dbReference>
<evidence type="ECO:0000256" key="2">
    <source>
        <dbReference type="ARBA" id="ARBA00022723"/>
    </source>
</evidence>
<dbReference type="PANTHER" id="PTHR10201">
    <property type="entry name" value="MATRIX METALLOPROTEINASE"/>
    <property type="match status" value="1"/>
</dbReference>
<dbReference type="InterPro" id="IPR006026">
    <property type="entry name" value="Peptidase_Metallo"/>
</dbReference>
<feature type="binding site" evidence="6">
    <location>
        <position position="122"/>
    </location>
    <ligand>
        <name>Ca(2+)</name>
        <dbReference type="ChEBI" id="CHEBI:29108"/>
        <label>3</label>
    </ligand>
</feature>
<reference evidence="8" key="1">
    <citation type="submission" date="2023-03" db="EMBL/GenBank/DDBJ databases">
        <authorList>
            <person name="Julca I."/>
        </authorList>
    </citation>
    <scope>NUCLEOTIDE SEQUENCE</scope>
</reference>
<dbReference type="GO" id="GO:0008270">
    <property type="term" value="F:zinc ion binding"/>
    <property type="evidence" value="ECO:0007669"/>
    <property type="project" value="InterPro"/>
</dbReference>
<dbReference type="SUPFAM" id="SSF55486">
    <property type="entry name" value="Metalloproteases ('zincins'), catalytic domain"/>
    <property type="match status" value="1"/>
</dbReference>
<feature type="binding site" evidence="6">
    <location>
        <position position="140"/>
    </location>
    <ligand>
        <name>Zn(2+)</name>
        <dbReference type="ChEBI" id="CHEBI:29105"/>
        <label>1</label>
    </ligand>
</feature>
<dbReference type="InterPro" id="IPR033739">
    <property type="entry name" value="M10A_MMP"/>
</dbReference>
<dbReference type="InterPro" id="IPR001818">
    <property type="entry name" value="Pept_M10_metallopeptidase"/>
</dbReference>
<organism evidence="8 9">
    <name type="scientific">Oldenlandia corymbosa var. corymbosa</name>
    <dbReference type="NCBI Taxonomy" id="529605"/>
    <lineage>
        <taxon>Eukaryota</taxon>
        <taxon>Viridiplantae</taxon>
        <taxon>Streptophyta</taxon>
        <taxon>Embryophyta</taxon>
        <taxon>Tracheophyta</taxon>
        <taxon>Spermatophyta</taxon>
        <taxon>Magnoliopsida</taxon>
        <taxon>eudicotyledons</taxon>
        <taxon>Gunneridae</taxon>
        <taxon>Pentapetalae</taxon>
        <taxon>asterids</taxon>
        <taxon>lamiids</taxon>
        <taxon>Gentianales</taxon>
        <taxon>Rubiaceae</taxon>
        <taxon>Rubioideae</taxon>
        <taxon>Spermacoceae</taxon>
        <taxon>Hedyotis-Oldenlandia complex</taxon>
        <taxon>Oldenlandia</taxon>
    </lineage>
</organism>
<dbReference type="EMBL" id="OX459123">
    <property type="protein sequence ID" value="CAI9109240.1"/>
    <property type="molecule type" value="Genomic_DNA"/>
</dbReference>
<evidence type="ECO:0000256" key="3">
    <source>
        <dbReference type="ARBA" id="ARBA00022801"/>
    </source>
</evidence>
<sequence length="252" mass="28685">MLQFLGYRKMYVFLFIFFVAFLTATRCVATNDLEFHATTDFAYFSNMPRWNRTSPIKLNYTFLPDHMIRSLSLADIRHVFQRAFGRWTAVIPMTFVETTDANHVDIKIGFYFGDHGDRDPFDGPLGQAAHSYPPESGILHLDGAELWAVDQNTLKLEGAIDLESIAVHEIGHVLGLRHSTVKNAVMYPYMAAQERKVDLSKDDVDVIQQLYGANPNFKPGPNWESLSWSTFKETRKSLGSSILLGVMVFFSF</sequence>
<dbReference type="GO" id="GO:0030198">
    <property type="term" value="P:extracellular matrix organization"/>
    <property type="evidence" value="ECO:0007669"/>
    <property type="project" value="TreeGrafter"/>
</dbReference>
<feature type="binding site" evidence="6">
    <location>
        <position position="145"/>
    </location>
    <ligand>
        <name>Ca(2+)</name>
        <dbReference type="ChEBI" id="CHEBI:29108"/>
        <label>1</label>
    </ligand>
</feature>
<dbReference type="Proteomes" id="UP001161247">
    <property type="component" value="Chromosome 6"/>
</dbReference>
<gene>
    <name evidence="8" type="ORF">OLC1_LOCUS17178</name>
</gene>
<feature type="binding site" evidence="6">
    <location>
        <position position="145"/>
    </location>
    <ligand>
        <name>Ca(2+)</name>
        <dbReference type="ChEBI" id="CHEBI:29108"/>
        <label>3</label>
    </ligand>
</feature>
<dbReference type="CDD" id="cd04278">
    <property type="entry name" value="ZnMc_MMP"/>
    <property type="match status" value="1"/>
</dbReference>
<feature type="domain" description="Peptidase metallopeptidase" evidence="7">
    <location>
        <begin position="46"/>
        <end position="213"/>
    </location>
</feature>
<feature type="binding site" evidence="6">
    <location>
        <position position="168"/>
    </location>
    <ligand>
        <name>Zn(2+)</name>
        <dbReference type="ChEBI" id="CHEBI:29105"/>
        <label>2</label>
        <note>catalytic</note>
    </ligand>
</feature>
<feature type="binding site" evidence="6">
    <location>
        <position position="130"/>
    </location>
    <ligand>
        <name>Zn(2+)</name>
        <dbReference type="ChEBI" id="CHEBI:29105"/>
        <label>1</label>
    </ligand>
</feature>
<keyword evidence="3" id="KW-0378">Hydrolase</keyword>